<sequence length="944" mass="101909">MDTGVAASSAGRRPSPQEIRQVCEQVLRMCGGSSLTGSEFREKLCSLMPDCSERDVDDIVSAVGVCDGKVDWLHFVDWAFDVREDDKSLVVSTALVRTVSDVGPRKVEPPPPDLRRAVSGAPTFGRHTRRADAQRAQNAFAQRITSGELPMTDYMLLRLTSGKVAGLPPEEPKARADAVGAPKFGEDLLTDASLVRGLCSICFEEGVDVAHLCGRATCRKRFCTECSGRHAATRFQDALYTMPLLKCPGCMGRVPTAFWRKWVKDEVVAKYVSNGSALLNFRCPDCDGTGSLYCADAEETSRNEARCALAELADTAALDTLWPGFWTGERSAEELVDSIFGVLDQTQEVEDAVAGAAPELLGQVMEHLPTLITDPERRGCFQLAFFRRYPKILTPCCSVSFCFKCKIGDWHDGESCEDRQRAEMDINVQFCPECGVPTVKSEGCDHIVCVCGANWYWRENPLANAVESGQIDFIQAAIKEGLDVNSDIGNGENMLHLAVRARKIDVARFLLEQGADINNVTAEDITSLSLCLREPYRPETLEMVEMLVNAGSEVGPPLASWISGMTMYTAEQNEGSVTERELTLGVPLVQFLLKKCPVQDISEESSTSPLMEAMRAGLMHVASALVASGLPQSVLDGADRRGSRPLFLAVGKADLDLVRLLLSAKASPNQTGPESTPPLHTALRACSSTIVQELLASKSSVDIVDSSGVNALHCALQACTDEEAATVDTIQEIIGCVAELDAVTATGQTAVSISASKGLSWALEALLQRGADMHRSAPEGWTPLGFAASNGDLKTVDLLLERSAYVEGDGTCFRAPLHAASALKCEGQTRRTGGLGHQGSSACWKHFTNRSDVVAALVRHGANVEAVREEGATPLMLAVTLQAEEHTILSESQQAVICSLLEGRADVSRATVLALDSANKFRSHGEEQSALWLEKRFGQQCDSV</sequence>
<dbReference type="Gene3D" id="1.25.40.20">
    <property type="entry name" value="Ankyrin repeat-containing domain"/>
    <property type="match status" value="2"/>
</dbReference>
<dbReference type="PROSITE" id="PS50088">
    <property type="entry name" value="ANK_REPEAT"/>
    <property type="match status" value="3"/>
</dbReference>
<dbReference type="AlphaFoldDB" id="A0A7S0ZSN9"/>
<evidence type="ECO:0000259" key="9">
    <source>
        <dbReference type="PROSITE" id="PS51873"/>
    </source>
</evidence>
<dbReference type="InterPro" id="IPR051165">
    <property type="entry name" value="Multifunctional_ANK_Repeat"/>
</dbReference>
<accession>A0A7S0ZSN9</accession>
<dbReference type="CDD" id="cd20336">
    <property type="entry name" value="Rcat_RBR"/>
    <property type="match status" value="1"/>
</dbReference>
<evidence type="ECO:0000256" key="6">
    <source>
        <dbReference type="ARBA" id="ARBA00022833"/>
    </source>
</evidence>
<evidence type="ECO:0000256" key="5">
    <source>
        <dbReference type="ARBA" id="ARBA00022786"/>
    </source>
</evidence>
<keyword evidence="4" id="KW-0863">Zinc-finger</keyword>
<keyword evidence="3" id="KW-0677">Repeat</keyword>
<feature type="repeat" description="ANK" evidence="8">
    <location>
        <begin position="641"/>
        <end position="673"/>
    </location>
</feature>
<dbReference type="CDD" id="cd20335">
    <property type="entry name" value="BRcat_RBR"/>
    <property type="match status" value="1"/>
</dbReference>
<dbReference type="SMART" id="SM00248">
    <property type="entry name" value="ANK"/>
    <property type="match status" value="11"/>
</dbReference>
<dbReference type="GO" id="GO:0016740">
    <property type="term" value="F:transferase activity"/>
    <property type="evidence" value="ECO:0007669"/>
    <property type="project" value="UniProtKB-KW"/>
</dbReference>
<dbReference type="GO" id="GO:0008270">
    <property type="term" value="F:zinc ion binding"/>
    <property type="evidence" value="ECO:0007669"/>
    <property type="project" value="UniProtKB-KW"/>
</dbReference>
<dbReference type="Pfam" id="PF12796">
    <property type="entry name" value="Ank_2"/>
    <property type="match status" value="3"/>
</dbReference>
<dbReference type="Gene3D" id="1.20.120.1750">
    <property type="match status" value="1"/>
</dbReference>
<proteinExistence type="predicted"/>
<protein>
    <recommendedName>
        <fullName evidence="9">RING-type domain-containing protein</fullName>
    </recommendedName>
</protein>
<dbReference type="SUPFAM" id="SSF48403">
    <property type="entry name" value="Ankyrin repeat"/>
    <property type="match status" value="1"/>
</dbReference>
<keyword evidence="1" id="KW-0808">Transferase</keyword>
<feature type="repeat" description="ANK" evidence="8">
    <location>
        <begin position="490"/>
        <end position="522"/>
    </location>
</feature>
<keyword evidence="5" id="KW-0833">Ubl conjugation pathway</keyword>
<organism evidence="10">
    <name type="scientific">Noctiluca scintillans</name>
    <name type="common">Sea sparkle</name>
    <name type="synonym">Red tide dinoflagellate</name>
    <dbReference type="NCBI Taxonomy" id="2966"/>
    <lineage>
        <taxon>Eukaryota</taxon>
        <taxon>Sar</taxon>
        <taxon>Alveolata</taxon>
        <taxon>Dinophyceae</taxon>
        <taxon>Noctilucales</taxon>
        <taxon>Noctilucaceae</taxon>
        <taxon>Noctiluca</taxon>
    </lineage>
</organism>
<keyword evidence="2" id="KW-0479">Metal-binding</keyword>
<keyword evidence="6" id="KW-0862">Zinc</keyword>
<evidence type="ECO:0000256" key="7">
    <source>
        <dbReference type="ARBA" id="ARBA00023043"/>
    </source>
</evidence>
<dbReference type="SUPFAM" id="SSF57850">
    <property type="entry name" value="RING/U-box"/>
    <property type="match status" value="2"/>
</dbReference>
<keyword evidence="7 8" id="KW-0040">ANK repeat</keyword>
<evidence type="ECO:0000256" key="4">
    <source>
        <dbReference type="ARBA" id="ARBA00022771"/>
    </source>
</evidence>
<evidence type="ECO:0000256" key="2">
    <source>
        <dbReference type="ARBA" id="ARBA00022723"/>
    </source>
</evidence>
<dbReference type="InterPro" id="IPR044066">
    <property type="entry name" value="TRIAD_supradom"/>
</dbReference>
<evidence type="ECO:0000256" key="3">
    <source>
        <dbReference type="ARBA" id="ARBA00022737"/>
    </source>
</evidence>
<reference evidence="10" key="1">
    <citation type="submission" date="2021-01" db="EMBL/GenBank/DDBJ databases">
        <authorList>
            <person name="Corre E."/>
            <person name="Pelletier E."/>
            <person name="Niang G."/>
            <person name="Scheremetjew M."/>
            <person name="Finn R."/>
            <person name="Kale V."/>
            <person name="Holt S."/>
            <person name="Cochrane G."/>
            <person name="Meng A."/>
            <person name="Brown T."/>
            <person name="Cohen L."/>
        </authorList>
    </citation>
    <scope>NUCLEOTIDE SEQUENCE</scope>
</reference>
<dbReference type="Gene3D" id="3.30.40.10">
    <property type="entry name" value="Zinc/RING finger domain, C3HC4 (zinc finger)"/>
    <property type="match status" value="1"/>
</dbReference>
<dbReference type="InterPro" id="IPR036770">
    <property type="entry name" value="Ankyrin_rpt-contain_sf"/>
</dbReference>
<gene>
    <name evidence="10" type="ORF">NSCI0253_LOCUS5704</name>
</gene>
<dbReference type="InterPro" id="IPR013083">
    <property type="entry name" value="Znf_RING/FYVE/PHD"/>
</dbReference>
<dbReference type="PANTHER" id="PTHR24123:SF139">
    <property type="entry name" value="ANKYRIN"/>
    <property type="match status" value="1"/>
</dbReference>
<evidence type="ECO:0000256" key="1">
    <source>
        <dbReference type="ARBA" id="ARBA00022679"/>
    </source>
</evidence>
<name>A0A7S0ZSN9_NOCSC</name>
<dbReference type="PANTHER" id="PTHR24123">
    <property type="entry name" value="ANKYRIN REPEAT-CONTAINING"/>
    <property type="match status" value="1"/>
</dbReference>
<feature type="repeat" description="ANK" evidence="8">
    <location>
        <begin position="779"/>
        <end position="811"/>
    </location>
</feature>
<dbReference type="PROSITE" id="PS50297">
    <property type="entry name" value="ANK_REP_REGION"/>
    <property type="match status" value="2"/>
</dbReference>
<dbReference type="PROSITE" id="PS51873">
    <property type="entry name" value="TRIAD"/>
    <property type="match status" value="1"/>
</dbReference>
<evidence type="ECO:0000256" key="8">
    <source>
        <dbReference type="PROSITE-ProRule" id="PRU00023"/>
    </source>
</evidence>
<dbReference type="EMBL" id="HBFQ01008116">
    <property type="protein sequence ID" value="CAD8831357.1"/>
    <property type="molecule type" value="Transcribed_RNA"/>
</dbReference>
<dbReference type="InterPro" id="IPR002110">
    <property type="entry name" value="Ankyrin_rpt"/>
</dbReference>
<feature type="domain" description="RING-type" evidence="9">
    <location>
        <begin position="195"/>
        <end position="480"/>
    </location>
</feature>
<evidence type="ECO:0000313" key="10">
    <source>
        <dbReference type="EMBL" id="CAD8831357.1"/>
    </source>
</evidence>